<dbReference type="CDD" id="cd00200">
    <property type="entry name" value="WD40"/>
    <property type="match status" value="1"/>
</dbReference>
<accession>A0A9Q0PI81</accession>
<comment type="caution">
    <text evidence="9">The sequence shown here is derived from an EMBL/GenBank/DDBJ whole genome shotgun (WGS) entry which is preliminary data.</text>
</comment>
<dbReference type="GO" id="GO:1990757">
    <property type="term" value="F:ubiquitin ligase activator activity"/>
    <property type="evidence" value="ECO:0007669"/>
    <property type="project" value="TreeGrafter"/>
</dbReference>
<dbReference type="PROSITE" id="PS50294">
    <property type="entry name" value="WD_REPEATS_REGION"/>
    <property type="match status" value="2"/>
</dbReference>
<feature type="domain" description="CDC20/Fizzy WD40" evidence="8">
    <location>
        <begin position="143"/>
        <end position="441"/>
    </location>
</feature>
<sequence>MDQSKKRAVQLQPDWYSPRRLHDSPTQYEFPGDRFIPNRSLMNLDQAHCFVDKQSQRSTQTQFRCKFLPFMPKGYRAMLRESLTLDSEGRPFRMLVFRGSPKSRRKWNNVIDDMRRDADAEVLSNGVKQHESRRLPTKEVKVLDAPKIKDDFYVNLMDWGRNNVLAVALGSALYLWNAENQEVKKLLEVQGDNDYPTSVAWSEKATTLAIGCMKSKLQIWDPETSKCIRSLGGHQSRIAAIAWNGHTLTTGSRDRSIINHDVRVGNSPTSRIKAHTEEVCGLKWSSEGNVLASGGNESSIYIWEASKMSSSNFLHRFNAHNQAAVKALAWCPYQFNVLASGGGTGDGCIKIWNIKNGTCTHSIETKAQICGLEWNRHHKEILSGHGYGNSGVQNHLCLWKYPSMTKVGEINRHERRVINLSQSPDGLTVVSAGGDETLRFWDIFGPPRVENSASDFENLLSLKTSLIR</sequence>
<dbReference type="InterPro" id="IPR056150">
    <property type="entry name" value="WD40_CDC20-Fz"/>
</dbReference>
<evidence type="ECO:0000256" key="5">
    <source>
        <dbReference type="ARBA" id="ARBA00022776"/>
    </source>
</evidence>
<dbReference type="PROSITE" id="PS00678">
    <property type="entry name" value="WD_REPEATS_1"/>
    <property type="match status" value="1"/>
</dbReference>
<dbReference type="InterPro" id="IPR001680">
    <property type="entry name" value="WD40_rpt"/>
</dbReference>
<keyword evidence="10" id="KW-1185">Reference proteome</keyword>
<dbReference type="GO" id="GO:0051301">
    <property type="term" value="P:cell division"/>
    <property type="evidence" value="ECO:0007669"/>
    <property type="project" value="UniProtKB-KW"/>
</dbReference>
<comment type="similarity">
    <text evidence="1">Belongs to the WD repeat CDC20/Fizzy family.</text>
</comment>
<evidence type="ECO:0000256" key="4">
    <source>
        <dbReference type="ARBA" id="ARBA00022737"/>
    </source>
</evidence>
<protein>
    <submittedName>
        <fullName evidence="9">CELL DIVISION CYCLE 20.2 COFACTOR OF APC COMPLEX-LIKE ISOFORM X2</fullName>
    </submittedName>
</protein>
<dbReference type="Proteomes" id="UP001151752">
    <property type="component" value="Chromosome 15W"/>
</dbReference>
<dbReference type="SMART" id="SM00320">
    <property type="entry name" value="WD40"/>
    <property type="match status" value="6"/>
</dbReference>
<dbReference type="PROSITE" id="PS50082">
    <property type="entry name" value="WD_REPEATS_2"/>
    <property type="match status" value="3"/>
</dbReference>
<dbReference type="GO" id="GO:0010997">
    <property type="term" value="F:anaphase-promoting complex binding"/>
    <property type="evidence" value="ECO:0007669"/>
    <property type="project" value="InterPro"/>
</dbReference>
<dbReference type="InterPro" id="IPR019775">
    <property type="entry name" value="WD40_repeat_CS"/>
</dbReference>
<dbReference type="InterPro" id="IPR036322">
    <property type="entry name" value="WD40_repeat_dom_sf"/>
</dbReference>
<dbReference type="Pfam" id="PF24807">
    <property type="entry name" value="WD40_CDC20-Fz"/>
    <property type="match status" value="1"/>
</dbReference>
<dbReference type="PANTHER" id="PTHR19918:SF43">
    <property type="entry name" value="CELL DIVISION CYCLE 20.2, COFACTOR OF APC COMPLEX-LIKE ISOFORM X2"/>
    <property type="match status" value="1"/>
</dbReference>
<evidence type="ECO:0000313" key="9">
    <source>
        <dbReference type="EMBL" id="KAJ6688507.1"/>
    </source>
</evidence>
<dbReference type="InterPro" id="IPR033010">
    <property type="entry name" value="Cdc20/Fizzy"/>
</dbReference>
<dbReference type="SUPFAM" id="SSF50978">
    <property type="entry name" value="WD40 repeat-like"/>
    <property type="match status" value="1"/>
</dbReference>
<dbReference type="GO" id="GO:1905786">
    <property type="term" value="P:positive regulation of anaphase-promoting complex-dependent catabolic process"/>
    <property type="evidence" value="ECO:0007669"/>
    <property type="project" value="TreeGrafter"/>
</dbReference>
<evidence type="ECO:0000256" key="2">
    <source>
        <dbReference type="ARBA" id="ARBA00022574"/>
    </source>
</evidence>
<reference evidence="9" key="1">
    <citation type="submission" date="2022-11" db="EMBL/GenBank/DDBJ databases">
        <authorList>
            <person name="Hyden B.L."/>
            <person name="Feng K."/>
            <person name="Yates T."/>
            <person name="Jawdy S."/>
            <person name="Smart L.B."/>
            <person name="Muchero W."/>
        </authorList>
    </citation>
    <scope>NUCLEOTIDE SEQUENCE</scope>
    <source>
        <tissue evidence="9">Shoot tip</tissue>
    </source>
</reference>
<feature type="repeat" description="WD" evidence="7">
    <location>
        <begin position="272"/>
        <end position="313"/>
    </location>
</feature>
<keyword evidence="3 9" id="KW-0132">Cell division</keyword>
<dbReference type="AlphaFoldDB" id="A0A9Q0PI81"/>
<keyword evidence="4" id="KW-0677">Repeat</keyword>
<evidence type="ECO:0000256" key="1">
    <source>
        <dbReference type="ARBA" id="ARBA00006445"/>
    </source>
</evidence>
<dbReference type="GO" id="GO:0031145">
    <property type="term" value="P:anaphase-promoting complex-dependent catabolic process"/>
    <property type="evidence" value="ECO:0007669"/>
    <property type="project" value="TreeGrafter"/>
</dbReference>
<organism evidence="9 10">
    <name type="scientific">Salix koriyanagi</name>
    <dbReference type="NCBI Taxonomy" id="2511006"/>
    <lineage>
        <taxon>Eukaryota</taxon>
        <taxon>Viridiplantae</taxon>
        <taxon>Streptophyta</taxon>
        <taxon>Embryophyta</taxon>
        <taxon>Tracheophyta</taxon>
        <taxon>Spermatophyta</taxon>
        <taxon>Magnoliopsida</taxon>
        <taxon>eudicotyledons</taxon>
        <taxon>Gunneridae</taxon>
        <taxon>Pentapetalae</taxon>
        <taxon>rosids</taxon>
        <taxon>fabids</taxon>
        <taxon>Malpighiales</taxon>
        <taxon>Salicaceae</taxon>
        <taxon>Saliceae</taxon>
        <taxon>Salix</taxon>
    </lineage>
</organism>
<evidence type="ECO:0000313" key="10">
    <source>
        <dbReference type="Proteomes" id="UP001151752"/>
    </source>
</evidence>
<name>A0A9Q0PI81_9ROSI</name>
<evidence type="ECO:0000259" key="8">
    <source>
        <dbReference type="Pfam" id="PF24807"/>
    </source>
</evidence>
<keyword evidence="5" id="KW-0498">Mitosis</keyword>
<dbReference type="InterPro" id="IPR015943">
    <property type="entry name" value="WD40/YVTN_repeat-like_dom_sf"/>
</dbReference>
<dbReference type="GO" id="GO:0005680">
    <property type="term" value="C:anaphase-promoting complex"/>
    <property type="evidence" value="ECO:0007669"/>
    <property type="project" value="TreeGrafter"/>
</dbReference>
<feature type="repeat" description="WD" evidence="7">
    <location>
        <begin position="410"/>
        <end position="443"/>
    </location>
</feature>
<proteinExistence type="inferred from homology"/>
<keyword evidence="6" id="KW-0131">Cell cycle</keyword>
<reference evidence="9" key="2">
    <citation type="journal article" date="2023" name="Int. J. Mol. Sci.">
        <title>De Novo Assembly and Annotation of 11 Diverse Shrub Willow (Salix) Genomes Reveals Novel Gene Organization in Sex-Linked Regions.</title>
        <authorList>
            <person name="Hyden B."/>
            <person name="Feng K."/>
            <person name="Yates T.B."/>
            <person name="Jawdy S."/>
            <person name="Cereghino C."/>
            <person name="Smart L.B."/>
            <person name="Muchero W."/>
        </authorList>
    </citation>
    <scope>NUCLEOTIDE SEQUENCE</scope>
    <source>
        <tissue evidence="9">Shoot tip</tissue>
    </source>
</reference>
<evidence type="ECO:0000256" key="7">
    <source>
        <dbReference type="PROSITE-ProRule" id="PRU00221"/>
    </source>
</evidence>
<evidence type="ECO:0000256" key="6">
    <source>
        <dbReference type="ARBA" id="ARBA00023306"/>
    </source>
</evidence>
<gene>
    <name evidence="9" type="ORF">OIU74_017086</name>
</gene>
<dbReference type="Gene3D" id="2.130.10.10">
    <property type="entry name" value="YVTN repeat-like/Quinoprotein amine dehydrogenase"/>
    <property type="match status" value="1"/>
</dbReference>
<dbReference type="PANTHER" id="PTHR19918">
    <property type="entry name" value="CELL DIVISION CYCLE 20 CDC20 FIZZY -RELATED"/>
    <property type="match status" value="1"/>
</dbReference>
<dbReference type="EMBL" id="JAPFFM010000019">
    <property type="protein sequence ID" value="KAJ6688507.1"/>
    <property type="molecule type" value="Genomic_DNA"/>
</dbReference>
<evidence type="ECO:0000256" key="3">
    <source>
        <dbReference type="ARBA" id="ARBA00022618"/>
    </source>
</evidence>
<keyword evidence="2 7" id="KW-0853">WD repeat</keyword>
<feature type="repeat" description="WD" evidence="7">
    <location>
        <begin position="189"/>
        <end position="230"/>
    </location>
</feature>